<dbReference type="PROSITE" id="PS50928">
    <property type="entry name" value="ABC_TM1"/>
    <property type="match status" value="1"/>
</dbReference>
<feature type="transmembrane region" description="Helical" evidence="5">
    <location>
        <begin position="143"/>
        <end position="167"/>
    </location>
</feature>
<comment type="similarity">
    <text evidence="5">Belongs to the binding-protein-dependent transport system permease family.</text>
</comment>
<protein>
    <submittedName>
        <fullName evidence="7">ABC transporter permease</fullName>
    </submittedName>
</protein>
<name>A0ABV4AGS9_9GAMM</name>
<organism evidence="7 8">
    <name type="scientific">Isoalcanivorax beigongshangi</name>
    <dbReference type="NCBI Taxonomy" id="3238810"/>
    <lineage>
        <taxon>Bacteria</taxon>
        <taxon>Pseudomonadati</taxon>
        <taxon>Pseudomonadota</taxon>
        <taxon>Gammaproteobacteria</taxon>
        <taxon>Oceanospirillales</taxon>
        <taxon>Alcanivoracaceae</taxon>
        <taxon>Isoalcanivorax</taxon>
    </lineage>
</organism>
<evidence type="ECO:0000259" key="6">
    <source>
        <dbReference type="PROSITE" id="PS50928"/>
    </source>
</evidence>
<feature type="transmembrane region" description="Helical" evidence="5">
    <location>
        <begin position="187"/>
        <end position="217"/>
    </location>
</feature>
<dbReference type="EMBL" id="JBGCUO010000001">
    <property type="protein sequence ID" value="MEY1662049.1"/>
    <property type="molecule type" value="Genomic_DNA"/>
</dbReference>
<evidence type="ECO:0000313" key="7">
    <source>
        <dbReference type="EMBL" id="MEY1662049.1"/>
    </source>
</evidence>
<proteinExistence type="inferred from homology"/>
<evidence type="ECO:0000256" key="1">
    <source>
        <dbReference type="ARBA" id="ARBA00004651"/>
    </source>
</evidence>
<keyword evidence="8" id="KW-1185">Reference proteome</keyword>
<dbReference type="Pfam" id="PF00528">
    <property type="entry name" value="BPD_transp_1"/>
    <property type="match status" value="1"/>
</dbReference>
<feature type="transmembrane region" description="Helical" evidence="5">
    <location>
        <begin position="258"/>
        <end position="285"/>
    </location>
</feature>
<feature type="transmembrane region" description="Helical" evidence="5">
    <location>
        <begin position="305"/>
        <end position="327"/>
    </location>
</feature>
<dbReference type="CDD" id="cd06261">
    <property type="entry name" value="TM_PBP2"/>
    <property type="match status" value="1"/>
</dbReference>
<keyword evidence="4 5" id="KW-0472">Membrane</keyword>
<keyword evidence="2 5" id="KW-0812">Transmembrane</keyword>
<evidence type="ECO:0000256" key="2">
    <source>
        <dbReference type="ARBA" id="ARBA00022692"/>
    </source>
</evidence>
<dbReference type="SUPFAM" id="SSF161098">
    <property type="entry name" value="MetI-like"/>
    <property type="match status" value="1"/>
</dbReference>
<gene>
    <name evidence="7" type="ORF">AB5I84_07790</name>
</gene>
<dbReference type="InterPro" id="IPR000515">
    <property type="entry name" value="MetI-like"/>
</dbReference>
<dbReference type="InterPro" id="IPR035906">
    <property type="entry name" value="MetI-like_sf"/>
</dbReference>
<evidence type="ECO:0000256" key="3">
    <source>
        <dbReference type="ARBA" id="ARBA00022989"/>
    </source>
</evidence>
<dbReference type="PANTHER" id="PTHR30325">
    <property type="entry name" value="MEMBRANE COMPONENT OF ABC TRANSPORTER"/>
    <property type="match status" value="1"/>
</dbReference>
<keyword evidence="5" id="KW-0813">Transport</keyword>
<dbReference type="PANTHER" id="PTHR30325:SF0">
    <property type="entry name" value="INNER MEMBRANE ABC TRANSPORTER PERMEASE PROTEIN YEJE"/>
    <property type="match status" value="1"/>
</dbReference>
<comment type="caution">
    <text evidence="7">The sequence shown here is derived from an EMBL/GenBank/DDBJ whole genome shotgun (WGS) entry which is preliminary data.</text>
</comment>
<dbReference type="NCBIfam" id="NF011596">
    <property type="entry name" value="PRK15021.1"/>
    <property type="match status" value="1"/>
</dbReference>
<dbReference type="Gene3D" id="1.10.3720.10">
    <property type="entry name" value="MetI-like"/>
    <property type="match status" value="1"/>
</dbReference>
<evidence type="ECO:0000313" key="8">
    <source>
        <dbReference type="Proteomes" id="UP001562065"/>
    </source>
</evidence>
<evidence type="ECO:0000256" key="4">
    <source>
        <dbReference type="ARBA" id="ARBA00023136"/>
    </source>
</evidence>
<accession>A0ABV4AGS9</accession>
<keyword evidence="3 5" id="KW-1133">Transmembrane helix</keyword>
<evidence type="ECO:0000256" key="5">
    <source>
        <dbReference type="RuleBase" id="RU363032"/>
    </source>
</evidence>
<reference evidence="7 8" key="1">
    <citation type="submission" date="2024-07" db="EMBL/GenBank/DDBJ databases">
        <authorList>
            <person name="Ren Q."/>
        </authorList>
    </citation>
    <scope>NUCLEOTIDE SEQUENCE [LARGE SCALE GENOMIC DNA]</scope>
    <source>
        <strain evidence="7 8">REN37</strain>
    </source>
</reference>
<feature type="transmembrane region" description="Helical" evidence="5">
    <location>
        <begin position="20"/>
        <end position="41"/>
    </location>
</feature>
<sequence>MKVSPVMRRQWAAFRANRRGYWALWLFALLAVLALGARFIANERPLLVQFQGDWYTPVLVSYPETTFGGFFDTEANYRDPVVQELINADGWMLWPLIRFDHTTINYDLQVPSPAPPSAENWLGTDNQGRDVLARILYGYRTSILFGLLLMAASAVIGIAVGAVQGYYGGWTDLVSQRLIEVWSSMPILYLIIILSSFVVPSFWSLLVILLLFSWMALSDLVRAEFLRCRNLDYVRAAQALGVSAPVVMFRHILPNAMVATLTFMPFIVNGAIVTLTTLDFMGFGLPASSPSLGELLAQGKANLHAPWLALSGFIALALLLSLLIFIGEAVRDAFDPRKYLA</sequence>
<dbReference type="Proteomes" id="UP001562065">
    <property type="component" value="Unassembled WGS sequence"/>
</dbReference>
<comment type="subcellular location">
    <subcellularLocation>
        <location evidence="1 5">Cell membrane</location>
        <topology evidence="1 5">Multi-pass membrane protein</topology>
    </subcellularLocation>
</comment>
<feature type="domain" description="ABC transmembrane type-1" evidence="6">
    <location>
        <begin position="139"/>
        <end position="331"/>
    </location>
</feature>